<name>A0A563VPS1_9CYAN</name>
<dbReference type="SUPFAM" id="SSF54060">
    <property type="entry name" value="His-Me finger endonucleases"/>
    <property type="match status" value="1"/>
</dbReference>
<keyword evidence="3" id="KW-1185">Reference proteome</keyword>
<evidence type="ECO:0000313" key="2">
    <source>
        <dbReference type="EMBL" id="VEP13401.1"/>
    </source>
</evidence>
<gene>
    <name evidence="2" type="ORF">H1P_20008</name>
</gene>
<organism evidence="2 3">
    <name type="scientific">Hyella patelloides LEGE 07179</name>
    <dbReference type="NCBI Taxonomy" id="945734"/>
    <lineage>
        <taxon>Bacteria</taxon>
        <taxon>Bacillati</taxon>
        <taxon>Cyanobacteriota</taxon>
        <taxon>Cyanophyceae</taxon>
        <taxon>Pleurocapsales</taxon>
        <taxon>Hyellaceae</taxon>
        <taxon>Hyella</taxon>
    </lineage>
</organism>
<dbReference type="Proteomes" id="UP000320055">
    <property type="component" value="Unassembled WGS sequence"/>
</dbReference>
<dbReference type="InterPro" id="IPR044925">
    <property type="entry name" value="His-Me_finger_sf"/>
</dbReference>
<dbReference type="Pfam" id="PF07463">
    <property type="entry name" value="NUMOD4"/>
    <property type="match status" value="1"/>
</dbReference>
<evidence type="ECO:0000313" key="3">
    <source>
        <dbReference type="Proteomes" id="UP000320055"/>
    </source>
</evidence>
<sequence>MNYRNEDQEIAANEEKWVAISGYEGVYQVSDRGRIRSLDRFINNQNGELQIIPGKLLKLHSDRNNYLQVYLCRNSQVQMKGVHHLVAKAFLPPPKGEIGSKLDSYCLNHMDGHKHNNCADNLEWITNAENHQHAIDNGLFNSHGSQTNSKLTEAQVLEIWELLQEQRLSARQIALCFDVSTKTIQKIKYGKTWSKVTGYIANSTAKIRRYRTKLTAEQVKEIKVLLRERKFSIREIAELYDVSKWTIRDIKRGHSWRDIL</sequence>
<dbReference type="InterPro" id="IPR010902">
    <property type="entry name" value="NUMOD4"/>
</dbReference>
<dbReference type="OrthoDB" id="6631788at2"/>
<accession>A0A563VPS1</accession>
<feature type="domain" description="NUMOD4" evidence="1">
    <location>
        <begin position="15"/>
        <end position="71"/>
    </location>
</feature>
<reference evidence="2 3" key="1">
    <citation type="submission" date="2019-01" db="EMBL/GenBank/DDBJ databases">
        <authorList>
            <person name="Brito A."/>
        </authorList>
    </citation>
    <scope>NUCLEOTIDE SEQUENCE [LARGE SCALE GENOMIC DNA]</scope>
    <source>
        <strain evidence="2">1</strain>
    </source>
</reference>
<dbReference type="RefSeq" id="WP_144863020.1">
    <property type="nucleotide sequence ID" value="NZ_LR213767.1"/>
</dbReference>
<proteinExistence type="predicted"/>
<protein>
    <recommendedName>
        <fullName evidence="1">NUMOD4 domain-containing protein</fullName>
    </recommendedName>
</protein>
<dbReference type="GO" id="GO:0016788">
    <property type="term" value="F:hydrolase activity, acting on ester bonds"/>
    <property type="evidence" value="ECO:0007669"/>
    <property type="project" value="InterPro"/>
</dbReference>
<evidence type="ECO:0000259" key="1">
    <source>
        <dbReference type="Pfam" id="PF07463"/>
    </source>
</evidence>
<dbReference type="AlphaFoldDB" id="A0A563VPS1"/>
<dbReference type="Gene3D" id="3.90.75.20">
    <property type="match status" value="1"/>
</dbReference>
<dbReference type="EMBL" id="CAACVJ010000112">
    <property type="protein sequence ID" value="VEP13401.1"/>
    <property type="molecule type" value="Genomic_DNA"/>
</dbReference>